<gene>
    <name evidence="2" type="ORF">RHOFW104T7_15380</name>
</gene>
<keyword evidence="1" id="KW-0472">Membrane</keyword>
<sequence length="99" mass="10989">MARMPRQPVPTVMACRVTMVCRDWVVRVVLRVVEVVAMMRRSVLQSFAEVLGLALVVVSVVWKVVTAVLPPVTTTISAPAEHTAQMHMQIMQRPIATLP</sequence>
<keyword evidence="1" id="KW-1133">Transmembrane helix</keyword>
<accession>A0A154QFZ3</accession>
<dbReference type="AlphaFoldDB" id="A0A154QFZ3"/>
<organism evidence="2 3">
    <name type="scientific">Rhodanobacter thiooxydans</name>
    <dbReference type="NCBI Taxonomy" id="416169"/>
    <lineage>
        <taxon>Bacteria</taxon>
        <taxon>Pseudomonadati</taxon>
        <taxon>Pseudomonadota</taxon>
        <taxon>Gammaproteobacteria</taxon>
        <taxon>Lysobacterales</taxon>
        <taxon>Rhodanobacteraceae</taxon>
        <taxon>Rhodanobacter</taxon>
    </lineage>
</organism>
<dbReference type="EMBL" id="LVJS01000050">
    <property type="protein sequence ID" value="KZC23086.1"/>
    <property type="molecule type" value="Genomic_DNA"/>
</dbReference>
<feature type="transmembrane region" description="Helical" evidence="1">
    <location>
        <begin position="47"/>
        <end position="65"/>
    </location>
</feature>
<proteinExistence type="predicted"/>
<dbReference type="Proteomes" id="UP000076131">
    <property type="component" value="Unassembled WGS sequence"/>
</dbReference>
<name>A0A154QFZ3_9GAMM</name>
<keyword evidence="3" id="KW-1185">Reference proteome</keyword>
<protein>
    <submittedName>
        <fullName evidence="2">Uncharacterized protein</fullName>
    </submittedName>
</protein>
<evidence type="ECO:0000256" key="1">
    <source>
        <dbReference type="SAM" id="Phobius"/>
    </source>
</evidence>
<evidence type="ECO:0000313" key="3">
    <source>
        <dbReference type="Proteomes" id="UP000076131"/>
    </source>
</evidence>
<keyword evidence="1" id="KW-0812">Transmembrane</keyword>
<reference evidence="2 3" key="1">
    <citation type="journal article" date="2016" name="MBio">
        <title>Lateral Gene Transfer in a Heavy Metal-Contaminated-Groundwater Microbial Community.</title>
        <authorList>
            <person name="Hemme C.L."/>
            <person name="Green S.J."/>
            <person name="Rishishwar L."/>
            <person name="Prakash O."/>
            <person name="Pettenato A."/>
            <person name="Chakraborty R."/>
            <person name="Deutschbauer A.M."/>
            <person name="Van Nostrand J.D."/>
            <person name="Wu L."/>
            <person name="He Z."/>
            <person name="Jordan I.K."/>
            <person name="Hazen T.C."/>
            <person name="Arkin A.P."/>
            <person name="Kostka J.E."/>
            <person name="Zhou J."/>
        </authorList>
    </citation>
    <scope>NUCLEOTIDE SEQUENCE [LARGE SCALE GENOMIC DNA]</scope>
    <source>
        <strain evidence="2 3">FW104-T7</strain>
    </source>
</reference>
<comment type="caution">
    <text evidence="2">The sequence shown here is derived from an EMBL/GenBank/DDBJ whole genome shotgun (WGS) entry which is preliminary data.</text>
</comment>
<evidence type="ECO:0000313" key="2">
    <source>
        <dbReference type="EMBL" id="KZC23086.1"/>
    </source>
</evidence>